<dbReference type="RefSeq" id="WP_193906218.1">
    <property type="nucleotide sequence ID" value="NZ_JADEXG010000017.1"/>
</dbReference>
<dbReference type="PROSITE" id="PS00092">
    <property type="entry name" value="N6_MTASE"/>
    <property type="match status" value="1"/>
</dbReference>
<feature type="binding site" evidence="4">
    <location>
        <position position="160"/>
    </location>
    <ligand>
        <name>S-adenosyl-L-methionine</name>
        <dbReference type="ChEBI" id="CHEBI:59789"/>
    </ligand>
</feature>
<evidence type="ECO:0000256" key="1">
    <source>
        <dbReference type="ARBA" id="ARBA00022603"/>
    </source>
</evidence>
<keyword evidence="3 4" id="KW-0949">S-adenosyl-L-methionine</keyword>
<name>A0A8J7ABT6_9CYAN</name>
<feature type="binding site" evidence="4">
    <location>
        <begin position="137"/>
        <end position="141"/>
    </location>
    <ligand>
        <name>S-adenosyl-L-methionine</name>
        <dbReference type="ChEBI" id="CHEBI:59789"/>
    </ligand>
</feature>
<dbReference type="NCBIfam" id="TIGR00536">
    <property type="entry name" value="hemK_fam"/>
    <property type="match status" value="1"/>
</dbReference>
<dbReference type="AlphaFoldDB" id="A0A8J7ABT6"/>
<comment type="function">
    <text evidence="4">Methylates the class 1 translation termination release factors RF1/PrfA and RF2/PrfB on the glutamine residue of the universally conserved GGQ motif.</text>
</comment>
<evidence type="ECO:0000313" key="7">
    <source>
        <dbReference type="Proteomes" id="UP000636505"/>
    </source>
</evidence>
<gene>
    <name evidence="4 6" type="primary">prmC</name>
    <name evidence="6" type="ORF">IQ241_09045</name>
</gene>
<evidence type="ECO:0000256" key="2">
    <source>
        <dbReference type="ARBA" id="ARBA00022679"/>
    </source>
</evidence>
<dbReference type="PANTHER" id="PTHR47441">
    <property type="match status" value="1"/>
</dbReference>
<dbReference type="GO" id="GO:0032259">
    <property type="term" value="P:methylation"/>
    <property type="evidence" value="ECO:0007669"/>
    <property type="project" value="UniProtKB-KW"/>
</dbReference>
<feature type="domain" description="Methyltransferase small" evidence="5">
    <location>
        <begin position="129"/>
        <end position="212"/>
    </location>
</feature>
<organism evidence="6 7">
    <name type="scientific">Vasconcelosia minhoensis LEGE 07310</name>
    <dbReference type="NCBI Taxonomy" id="915328"/>
    <lineage>
        <taxon>Bacteria</taxon>
        <taxon>Bacillati</taxon>
        <taxon>Cyanobacteriota</taxon>
        <taxon>Cyanophyceae</taxon>
        <taxon>Nodosilineales</taxon>
        <taxon>Cymatolegaceae</taxon>
        <taxon>Vasconcelosia</taxon>
        <taxon>Vasconcelosia minhoensis</taxon>
    </lineage>
</organism>
<dbReference type="GO" id="GO:0003676">
    <property type="term" value="F:nucleic acid binding"/>
    <property type="evidence" value="ECO:0007669"/>
    <property type="project" value="InterPro"/>
</dbReference>
<dbReference type="PANTHER" id="PTHR47441:SF3">
    <property type="entry name" value="RELEASE FACTOR GLUTAMINE METHYLTRANSFERASE"/>
    <property type="match status" value="1"/>
</dbReference>
<accession>A0A8J7ABT6</accession>
<protein>
    <recommendedName>
        <fullName evidence="4">Release factor glutamine methyltransferase</fullName>
        <shortName evidence="4">RF MTase</shortName>
        <ecNumber evidence="4">2.1.1.297</ecNumber>
    </recommendedName>
    <alternativeName>
        <fullName evidence="4">N5-glutamine methyltransferase PrmC</fullName>
    </alternativeName>
    <alternativeName>
        <fullName evidence="4">Protein-(glutamine-N5) MTase PrmC</fullName>
    </alternativeName>
    <alternativeName>
        <fullName evidence="4">Protein-glutamine N-methyltransferase PrmC</fullName>
    </alternativeName>
</protein>
<feature type="binding site" evidence="4">
    <location>
        <position position="205"/>
    </location>
    <ligand>
        <name>S-adenosyl-L-methionine</name>
        <dbReference type="ChEBI" id="CHEBI:59789"/>
    </ligand>
</feature>
<dbReference type="SUPFAM" id="SSF53335">
    <property type="entry name" value="S-adenosyl-L-methionine-dependent methyltransferases"/>
    <property type="match status" value="1"/>
</dbReference>
<comment type="similarity">
    <text evidence="4">Belongs to the protein N5-glutamine methyltransferase family. PrmC subfamily.</text>
</comment>
<evidence type="ECO:0000259" key="5">
    <source>
        <dbReference type="Pfam" id="PF05175"/>
    </source>
</evidence>
<comment type="catalytic activity">
    <reaction evidence="4">
        <text>L-glutaminyl-[peptide chain release factor] + S-adenosyl-L-methionine = N(5)-methyl-L-glutaminyl-[peptide chain release factor] + S-adenosyl-L-homocysteine + H(+)</text>
        <dbReference type="Rhea" id="RHEA:42896"/>
        <dbReference type="Rhea" id="RHEA-COMP:10271"/>
        <dbReference type="Rhea" id="RHEA-COMP:10272"/>
        <dbReference type="ChEBI" id="CHEBI:15378"/>
        <dbReference type="ChEBI" id="CHEBI:30011"/>
        <dbReference type="ChEBI" id="CHEBI:57856"/>
        <dbReference type="ChEBI" id="CHEBI:59789"/>
        <dbReference type="ChEBI" id="CHEBI:61891"/>
        <dbReference type="EC" id="2.1.1.297"/>
    </reaction>
</comment>
<sequence length="302" mass="33276">MGEGVARGVELVAWRRWAQQAAAAGGVPLAEVDWFLQAMTALDGLALRFETYAAEDSISLNVPLEILSQQWRRRVEERVPVQYLVGETRWRQFSLTVSPAVLIPRPETELMVEIVSQALERSPLREILRRGDWADLGTGSGAIALALANCFPQARVNAVDVSAAAIAIAQHNADRAGLSRQIQFHQGSWFEPLAGQQGLAGMVSNPPYIPHRTVLTLQPEVTQHEPHLALDGGDDGLDCIRHLVQTAPQYLQPGGLWLVETMAGQTEAVAALLRSQGQYEKISVHRDLAGHQRFVLAHRRKM</sequence>
<dbReference type="InterPro" id="IPR007848">
    <property type="entry name" value="Small_mtfrase_dom"/>
</dbReference>
<dbReference type="InterPro" id="IPR052663">
    <property type="entry name" value="RF_glutamine_MTase_cyano"/>
</dbReference>
<evidence type="ECO:0000256" key="3">
    <source>
        <dbReference type="ARBA" id="ARBA00022691"/>
    </source>
</evidence>
<evidence type="ECO:0000313" key="6">
    <source>
        <dbReference type="EMBL" id="MBE9077441.1"/>
    </source>
</evidence>
<feature type="binding site" evidence="4">
    <location>
        <begin position="205"/>
        <end position="208"/>
    </location>
    <ligand>
        <name>substrate</name>
    </ligand>
</feature>
<keyword evidence="2 4" id="KW-0808">Transferase</keyword>
<dbReference type="CDD" id="cd02440">
    <property type="entry name" value="AdoMet_MTases"/>
    <property type="match status" value="1"/>
</dbReference>
<dbReference type="InterPro" id="IPR029063">
    <property type="entry name" value="SAM-dependent_MTases_sf"/>
</dbReference>
<comment type="caution">
    <text evidence="6">The sequence shown here is derived from an EMBL/GenBank/DDBJ whole genome shotgun (WGS) entry which is preliminary data.</text>
</comment>
<dbReference type="GO" id="GO:0102559">
    <property type="term" value="F:peptide chain release factor N(5)-glutamine methyltransferase activity"/>
    <property type="evidence" value="ECO:0007669"/>
    <property type="project" value="UniProtKB-EC"/>
</dbReference>
<dbReference type="NCBIfam" id="TIGR03534">
    <property type="entry name" value="RF_mod_PrmC"/>
    <property type="match status" value="1"/>
</dbReference>
<dbReference type="EC" id="2.1.1.297" evidence="4"/>
<dbReference type="HAMAP" id="MF_02126">
    <property type="entry name" value="RF_methyltr_PrmC"/>
    <property type="match status" value="1"/>
</dbReference>
<dbReference type="InterPro" id="IPR004556">
    <property type="entry name" value="HemK-like"/>
</dbReference>
<evidence type="ECO:0000256" key="4">
    <source>
        <dbReference type="HAMAP-Rule" id="MF_02126"/>
    </source>
</evidence>
<feature type="binding site" evidence="4">
    <location>
        <position position="189"/>
    </location>
    <ligand>
        <name>S-adenosyl-L-methionine</name>
        <dbReference type="ChEBI" id="CHEBI:59789"/>
    </ligand>
</feature>
<dbReference type="Proteomes" id="UP000636505">
    <property type="component" value="Unassembled WGS sequence"/>
</dbReference>
<keyword evidence="7" id="KW-1185">Reference proteome</keyword>
<dbReference type="InterPro" id="IPR019874">
    <property type="entry name" value="RF_methyltr_PrmC"/>
</dbReference>
<dbReference type="InterPro" id="IPR002052">
    <property type="entry name" value="DNA_methylase_N6_adenine_CS"/>
</dbReference>
<reference evidence="6" key="1">
    <citation type="submission" date="2020-10" db="EMBL/GenBank/DDBJ databases">
        <authorList>
            <person name="Castelo-Branco R."/>
            <person name="Eusebio N."/>
            <person name="Adriana R."/>
            <person name="Vieira A."/>
            <person name="Brugerolle De Fraissinette N."/>
            <person name="Rezende De Castro R."/>
            <person name="Schneider M.P."/>
            <person name="Vasconcelos V."/>
            <person name="Leao P.N."/>
        </authorList>
    </citation>
    <scope>NUCLEOTIDE SEQUENCE</scope>
    <source>
        <strain evidence="6">LEGE 07310</strain>
    </source>
</reference>
<dbReference type="Gene3D" id="3.40.50.150">
    <property type="entry name" value="Vaccinia Virus protein VP39"/>
    <property type="match status" value="1"/>
</dbReference>
<dbReference type="Pfam" id="PF05175">
    <property type="entry name" value="MTS"/>
    <property type="match status" value="1"/>
</dbReference>
<keyword evidence="1 4" id="KW-0489">Methyltransferase</keyword>
<dbReference type="EMBL" id="JADEXG010000017">
    <property type="protein sequence ID" value="MBE9077441.1"/>
    <property type="molecule type" value="Genomic_DNA"/>
</dbReference>
<proteinExistence type="inferred from homology"/>